<dbReference type="EMBL" id="RPOK01000001">
    <property type="protein sequence ID" value="RPJ68140.1"/>
    <property type="molecule type" value="Genomic_DNA"/>
</dbReference>
<accession>A0A3N5Y404</accession>
<evidence type="ECO:0000256" key="1">
    <source>
        <dbReference type="ARBA" id="ARBA00004496"/>
    </source>
</evidence>
<dbReference type="InterPro" id="IPR006015">
    <property type="entry name" value="Universal_stress_UspA"/>
</dbReference>
<comment type="function">
    <text evidence="4">Required for resistance to DNA-damaging agents.</text>
</comment>
<dbReference type="Pfam" id="PF00582">
    <property type="entry name" value="Usp"/>
    <property type="match status" value="2"/>
</dbReference>
<evidence type="ECO:0000313" key="6">
    <source>
        <dbReference type="EMBL" id="RPJ68140.1"/>
    </source>
</evidence>
<name>A0A3N5Y404_9ALTE</name>
<dbReference type="RefSeq" id="WP_124026142.1">
    <property type="nucleotide sequence ID" value="NZ_JBHRSN010000005.1"/>
</dbReference>
<sequence length="307" mass="33716">MEFKNLLCVLTATHRCDDVLSHAVHLAERYQAKLNVLLALDSLPPNANMIMESANYVDSKISIEEQARTWLNAKVAEWNERYPIDGQVTIGNPLAHIEEATQGGVDLVIKQASDDLLDRLFGTDDMHLVQTCASPVLLTHHKLPHQYKHILVAVDANYHYPPEEAESRKRINHQLVAHGLQIAQRENAQCHIVSVFDVYPPALLGDGFIVIPQDALEDEAQVIAAEQREILDELVANYAPTLTPKVHVVQGNPRSELAALANNVNADLVVMGTVARTGISGLLIGNTADAIISQLNCAVLTFKTELG</sequence>
<dbReference type="InterPro" id="IPR006016">
    <property type="entry name" value="UspA"/>
</dbReference>
<dbReference type="PANTHER" id="PTHR47892">
    <property type="entry name" value="UNIVERSAL STRESS PROTEIN E"/>
    <property type="match status" value="1"/>
</dbReference>
<comment type="similarity">
    <text evidence="2">Belongs to the universal stress protein A family.</text>
</comment>
<evidence type="ECO:0000313" key="7">
    <source>
        <dbReference type="Proteomes" id="UP000275281"/>
    </source>
</evidence>
<evidence type="ECO:0000256" key="3">
    <source>
        <dbReference type="ARBA" id="ARBA00022490"/>
    </source>
</evidence>
<comment type="subcellular location">
    <subcellularLocation>
        <location evidence="1">Cytoplasm</location>
    </subcellularLocation>
</comment>
<evidence type="ECO:0000256" key="4">
    <source>
        <dbReference type="ARBA" id="ARBA00037131"/>
    </source>
</evidence>
<evidence type="ECO:0000259" key="5">
    <source>
        <dbReference type="Pfam" id="PF00582"/>
    </source>
</evidence>
<dbReference type="PRINTS" id="PR01438">
    <property type="entry name" value="UNVRSLSTRESS"/>
</dbReference>
<dbReference type="Proteomes" id="UP000275281">
    <property type="component" value="Unassembled WGS sequence"/>
</dbReference>
<reference evidence="6 7" key="1">
    <citation type="submission" date="2018-11" db="EMBL/GenBank/DDBJ databases">
        <authorList>
            <person name="Ye M.-Q."/>
            <person name="Du Z.-J."/>
        </authorList>
    </citation>
    <scope>NUCLEOTIDE SEQUENCE [LARGE SCALE GENOMIC DNA]</scope>
    <source>
        <strain evidence="6 7">U0105</strain>
    </source>
</reference>
<keyword evidence="7" id="KW-1185">Reference proteome</keyword>
<gene>
    <name evidence="6" type="ORF">DRW07_01640</name>
</gene>
<protein>
    <submittedName>
        <fullName evidence="6">Universal stress protein UspA</fullName>
    </submittedName>
</protein>
<dbReference type="GO" id="GO:0005737">
    <property type="term" value="C:cytoplasm"/>
    <property type="evidence" value="ECO:0007669"/>
    <property type="project" value="UniProtKB-SubCell"/>
</dbReference>
<evidence type="ECO:0000256" key="2">
    <source>
        <dbReference type="ARBA" id="ARBA00008791"/>
    </source>
</evidence>
<dbReference type="AlphaFoldDB" id="A0A3N5Y404"/>
<organism evidence="6 7">
    <name type="scientific">Alteromonas sediminis</name>
    <dbReference type="NCBI Taxonomy" id="2259342"/>
    <lineage>
        <taxon>Bacteria</taxon>
        <taxon>Pseudomonadati</taxon>
        <taxon>Pseudomonadota</taxon>
        <taxon>Gammaproteobacteria</taxon>
        <taxon>Alteromonadales</taxon>
        <taxon>Alteromonadaceae</taxon>
        <taxon>Alteromonas/Salinimonas group</taxon>
        <taxon>Alteromonas</taxon>
    </lineage>
</organism>
<dbReference type="Gene3D" id="3.40.50.12370">
    <property type="match status" value="1"/>
</dbReference>
<feature type="domain" description="UspA" evidence="5">
    <location>
        <begin position="147"/>
        <end position="302"/>
    </location>
</feature>
<feature type="domain" description="UspA" evidence="5">
    <location>
        <begin position="3"/>
        <end position="139"/>
    </location>
</feature>
<keyword evidence="3" id="KW-0963">Cytoplasm</keyword>
<dbReference type="PANTHER" id="PTHR47892:SF1">
    <property type="entry name" value="UNIVERSAL STRESS PROTEIN E"/>
    <property type="match status" value="1"/>
</dbReference>
<dbReference type="OrthoDB" id="239260at2"/>
<dbReference type="SUPFAM" id="SSF52402">
    <property type="entry name" value="Adenine nucleotide alpha hydrolases-like"/>
    <property type="match status" value="2"/>
</dbReference>
<proteinExistence type="inferred from homology"/>
<comment type="caution">
    <text evidence="6">The sequence shown here is derived from an EMBL/GenBank/DDBJ whole genome shotgun (WGS) entry which is preliminary data.</text>
</comment>